<dbReference type="Proteomes" id="UP001551675">
    <property type="component" value="Unassembled WGS sequence"/>
</dbReference>
<evidence type="ECO:0000256" key="2">
    <source>
        <dbReference type="SAM" id="SignalP"/>
    </source>
</evidence>
<feature type="compositionally biased region" description="Basic and acidic residues" evidence="1">
    <location>
        <begin position="261"/>
        <end position="272"/>
    </location>
</feature>
<evidence type="ECO:0000313" key="3">
    <source>
        <dbReference type="EMBL" id="MEV0970560.1"/>
    </source>
</evidence>
<keyword evidence="4" id="KW-1185">Reference proteome</keyword>
<protein>
    <submittedName>
        <fullName evidence="3">Uncharacterized protein</fullName>
    </submittedName>
</protein>
<name>A0ABV3GFZ0_MICGL</name>
<keyword evidence="2" id="KW-0732">Signal</keyword>
<dbReference type="EMBL" id="JBFALK010000009">
    <property type="protein sequence ID" value="MEV0970560.1"/>
    <property type="molecule type" value="Genomic_DNA"/>
</dbReference>
<organism evidence="3 4">
    <name type="scientific">Microtetraspora glauca</name>
    <dbReference type="NCBI Taxonomy" id="1996"/>
    <lineage>
        <taxon>Bacteria</taxon>
        <taxon>Bacillati</taxon>
        <taxon>Actinomycetota</taxon>
        <taxon>Actinomycetes</taxon>
        <taxon>Streptosporangiales</taxon>
        <taxon>Streptosporangiaceae</taxon>
        <taxon>Microtetraspora</taxon>
    </lineage>
</organism>
<feature type="signal peptide" evidence="2">
    <location>
        <begin position="1"/>
        <end position="33"/>
    </location>
</feature>
<feature type="chain" id="PRO_5046671752" evidence="2">
    <location>
        <begin position="34"/>
        <end position="391"/>
    </location>
</feature>
<sequence length="391" mass="37363">MEVGRHASAISAGALAVALSVGVPLLAAEPAQAADCAGGGLLSDVTNGLCSVVHGATGTLNAVTGGATSGLGAVVDDTVGGVTGTVNGTVNGVTGTLGKTVSGVTGTLGKTVGGVTDTVGGLTGSLGDTVGGVTGTLGDTVGGVTGTLGDTVGGVTGTLGDTVGGVTGTLGDTVGGVTGTLSGTVKGLGDAVGGAGSSAGSSGSAGSTVGDAVGGAVNGAVDLTDGLAQTVGGTCLPVVAGAHCDPSEGGTAKPADGEESESAHGENLHGETADGTLPTEPTRPPDNRPNFIDGGKPIRPVDLSVNPDDVGIPLLWPGQYVPGLATHMKGEPIRSRRPYDMVETALTAALLLSAVLATRVVSARRARANLPETMPFEGVRLTGTPGRHRMA</sequence>
<reference evidence="3 4" key="1">
    <citation type="submission" date="2024-06" db="EMBL/GenBank/DDBJ databases">
        <title>The Natural Products Discovery Center: Release of the First 8490 Sequenced Strains for Exploring Actinobacteria Biosynthetic Diversity.</title>
        <authorList>
            <person name="Kalkreuter E."/>
            <person name="Kautsar S.A."/>
            <person name="Yang D."/>
            <person name="Bader C.D."/>
            <person name="Teijaro C.N."/>
            <person name="Fluegel L."/>
            <person name="Davis C.M."/>
            <person name="Simpson J.R."/>
            <person name="Lauterbach L."/>
            <person name="Steele A.D."/>
            <person name="Gui C."/>
            <person name="Meng S."/>
            <person name="Li G."/>
            <person name="Viehrig K."/>
            <person name="Ye F."/>
            <person name="Su P."/>
            <person name="Kiefer A.F."/>
            <person name="Nichols A."/>
            <person name="Cepeda A.J."/>
            <person name="Yan W."/>
            <person name="Fan B."/>
            <person name="Jiang Y."/>
            <person name="Adhikari A."/>
            <person name="Zheng C.-J."/>
            <person name="Schuster L."/>
            <person name="Cowan T.M."/>
            <person name="Smanski M.J."/>
            <person name="Chevrette M.G."/>
            <person name="De Carvalho L.P.S."/>
            <person name="Shen B."/>
        </authorList>
    </citation>
    <scope>NUCLEOTIDE SEQUENCE [LARGE SCALE GENOMIC DNA]</scope>
    <source>
        <strain evidence="3 4">NPDC050100</strain>
    </source>
</reference>
<gene>
    <name evidence="3" type="ORF">AB0I59_18145</name>
</gene>
<evidence type="ECO:0000256" key="1">
    <source>
        <dbReference type="SAM" id="MobiDB-lite"/>
    </source>
</evidence>
<dbReference type="RefSeq" id="WP_358134056.1">
    <property type="nucleotide sequence ID" value="NZ_JBFALK010000009.1"/>
</dbReference>
<dbReference type="Gene3D" id="1.20.120.20">
    <property type="entry name" value="Apolipoprotein"/>
    <property type="match status" value="1"/>
</dbReference>
<evidence type="ECO:0000313" key="4">
    <source>
        <dbReference type="Proteomes" id="UP001551675"/>
    </source>
</evidence>
<accession>A0ABV3GFZ0</accession>
<comment type="caution">
    <text evidence="3">The sequence shown here is derived from an EMBL/GenBank/DDBJ whole genome shotgun (WGS) entry which is preliminary data.</text>
</comment>
<proteinExistence type="predicted"/>
<feature type="region of interest" description="Disordered" evidence="1">
    <location>
        <begin position="246"/>
        <end position="299"/>
    </location>
</feature>